<dbReference type="PANTHER" id="PTHR43823">
    <property type="entry name" value="SPORULATION PROTEIN YKVU"/>
    <property type="match status" value="1"/>
</dbReference>
<evidence type="ECO:0000256" key="2">
    <source>
        <dbReference type="ARBA" id="ARBA00022475"/>
    </source>
</evidence>
<dbReference type="InterPro" id="IPR051327">
    <property type="entry name" value="MATE_MepA_subfamily"/>
</dbReference>
<reference evidence="9 10" key="2">
    <citation type="submission" date="2024-07" db="EMBL/GenBank/DDBJ databases">
        <authorList>
            <person name="Akdeniz Z."/>
        </authorList>
    </citation>
    <scope>NUCLEOTIDE SEQUENCE [LARGE SCALE GENOMIC DNA]</scope>
</reference>
<dbReference type="PANTHER" id="PTHR43823:SF3">
    <property type="entry name" value="MULTIDRUG EXPORT PROTEIN MEPA"/>
    <property type="match status" value="1"/>
</dbReference>
<proteinExistence type="predicted"/>
<dbReference type="AlphaFoldDB" id="A0AA86QH63"/>
<organism evidence="8">
    <name type="scientific">Hexamita inflata</name>
    <dbReference type="NCBI Taxonomy" id="28002"/>
    <lineage>
        <taxon>Eukaryota</taxon>
        <taxon>Metamonada</taxon>
        <taxon>Diplomonadida</taxon>
        <taxon>Hexamitidae</taxon>
        <taxon>Hexamitinae</taxon>
        <taxon>Hexamita</taxon>
    </lineage>
</organism>
<evidence type="ECO:0000256" key="1">
    <source>
        <dbReference type="ARBA" id="ARBA00004651"/>
    </source>
</evidence>
<feature type="compositionally biased region" description="Polar residues" evidence="6">
    <location>
        <begin position="569"/>
        <end position="584"/>
    </location>
</feature>
<dbReference type="EMBL" id="CATOUU010000871">
    <property type="protein sequence ID" value="CAI9956242.1"/>
    <property type="molecule type" value="Genomic_DNA"/>
</dbReference>
<reference evidence="8" key="1">
    <citation type="submission" date="2023-06" db="EMBL/GenBank/DDBJ databases">
        <authorList>
            <person name="Kurt Z."/>
        </authorList>
    </citation>
    <scope>NUCLEOTIDE SEQUENCE</scope>
</reference>
<feature type="transmembrane region" description="Helical" evidence="7">
    <location>
        <begin position="269"/>
        <end position="289"/>
    </location>
</feature>
<feature type="transmembrane region" description="Helical" evidence="7">
    <location>
        <begin position="108"/>
        <end position="130"/>
    </location>
</feature>
<accession>A0AA86QH63</accession>
<feature type="transmembrane region" description="Helical" evidence="7">
    <location>
        <begin position="431"/>
        <end position="452"/>
    </location>
</feature>
<evidence type="ECO:0000256" key="4">
    <source>
        <dbReference type="ARBA" id="ARBA00022989"/>
    </source>
</evidence>
<feature type="transmembrane region" description="Helical" evidence="7">
    <location>
        <begin position="182"/>
        <end position="202"/>
    </location>
</feature>
<dbReference type="GO" id="GO:0005886">
    <property type="term" value="C:plasma membrane"/>
    <property type="evidence" value="ECO:0007669"/>
    <property type="project" value="UniProtKB-SubCell"/>
</dbReference>
<sequence length="592" mass="67234">MIEKSAYSDSISSAISSMNKINFKTILLDPIGRVVHQTTIVPIISHLVQSFCAIIILVLAYYYSGYKSVGVITVTQSIIQLYQMFISSPEYGVLRMVQQRLMAEQKSAANIIFQHVFTVSIVLGIIVLCISVSISKRITDYFLSWCSETAYLSLMIKGMPILQAMQSPYILMTTENQSNYSAFFEMFRSVLVLIVIFITIIVQQVYSIQSNLKTFAIVELIINAIFAVIMILAVTLNNKFSTDISNFKLTLTGLRDQKLGIIWVVVKKGLYYLLISITDALIPILSIIINLQQQENNIQVGNFVAFSFFVTYQDICNSIAYASRTIILQIFLPNIQMKRYERIAGLMGQGFGYIILLSTIMNIILFVICNQILTIVFYDVKYNELNMVFTESQYSIELFYEIKYVAIEAIFRPLQYYVVQISDITQNSNSMIYIVCIKYISTISLFLISYFTDIMKSMNYMILTQATIDASAVLPYILLVIKFDKLRAKITELEKIQSVENAVNDLASEQQSKSYREGVQQIEPMKPMPLGSICIGRQESGMFFEKSSENTSEKRTKSTSGIFENQIQSQSFQLMNNSNPQNSSEKVDSGTK</sequence>
<feature type="transmembrane region" description="Helical" evidence="7">
    <location>
        <begin position="458"/>
        <end position="481"/>
    </location>
</feature>
<feature type="transmembrane region" description="Helical" evidence="7">
    <location>
        <begin position="351"/>
        <end position="378"/>
    </location>
</feature>
<gene>
    <name evidence="9" type="ORF">HINF_LOCUS24676</name>
    <name evidence="8" type="ORF">HINF_LOCUS43887</name>
</gene>
<protein>
    <submittedName>
        <fullName evidence="8">MatE and transmembrane domain-containing protein</fullName>
    </submittedName>
    <submittedName>
        <fullName evidence="9">MatE_and transmembrane domain-containing protein</fullName>
    </submittedName>
</protein>
<evidence type="ECO:0000313" key="10">
    <source>
        <dbReference type="Proteomes" id="UP001642409"/>
    </source>
</evidence>
<evidence type="ECO:0000256" key="3">
    <source>
        <dbReference type="ARBA" id="ARBA00022692"/>
    </source>
</evidence>
<feature type="transmembrane region" description="Helical" evidence="7">
    <location>
        <begin position="214"/>
        <end position="236"/>
    </location>
</feature>
<name>A0AA86QH63_9EUKA</name>
<evidence type="ECO:0000256" key="7">
    <source>
        <dbReference type="SAM" id="Phobius"/>
    </source>
</evidence>
<keyword evidence="4 7" id="KW-1133">Transmembrane helix</keyword>
<evidence type="ECO:0000313" key="9">
    <source>
        <dbReference type="EMBL" id="CAL6015281.1"/>
    </source>
</evidence>
<comment type="subcellular location">
    <subcellularLocation>
        <location evidence="1">Cell membrane</location>
        <topology evidence="1">Multi-pass membrane protein</topology>
    </subcellularLocation>
</comment>
<evidence type="ECO:0000256" key="5">
    <source>
        <dbReference type="ARBA" id="ARBA00023136"/>
    </source>
</evidence>
<keyword evidence="2" id="KW-1003">Cell membrane</keyword>
<keyword evidence="5 7" id="KW-0472">Membrane</keyword>
<feature type="transmembrane region" description="Helical" evidence="7">
    <location>
        <begin position="142"/>
        <end position="162"/>
    </location>
</feature>
<keyword evidence="3 7" id="KW-0812">Transmembrane</keyword>
<feature type="transmembrane region" description="Helical" evidence="7">
    <location>
        <begin position="43"/>
        <end position="62"/>
    </location>
</feature>
<feature type="region of interest" description="Disordered" evidence="6">
    <location>
        <begin position="569"/>
        <end position="592"/>
    </location>
</feature>
<dbReference type="EMBL" id="CAXDID020000072">
    <property type="protein sequence ID" value="CAL6015281.1"/>
    <property type="molecule type" value="Genomic_DNA"/>
</dbReference>
<evidence type="ECO:0000256" key="6">
    <source>
        <dbReference type="SAM" id="MobiDB-lite"/>
    </source>
</evidence>
<comment type="caution">
    <text evidence="8">The sequence shown here is derived from an EMBL/GenBank/DDBJ whole genome shotgun (WGS) entry which is preliminary data.</text>
</comment>
<keyword evidence="10" id="KW-1185">Reference proteome</keyword>
<dbReference type="Proteomes" id="UP001642409">
    <property type="component" value="Unassembled WGS sequence"/>
</dbReference>
<evidence type="ECO:0000313" key="8">
    <source>
        <dbReference type="EMBL" id="CAI9956242.1"/>
    </source>
</evidence>